<dbReference type="Pfam" id="PF00246">
    <property type="entry name" value="Peptidase_M14"/>
    <property type="match status" value="1"/>
</dbReference>
<sequence length="875" mass="97705">MYRTITTIVALLFVFTGLTTHAEPIGYFTPDDVTYDPAIPTPEAFLRHELGAQPVRHDRMVDYLRTVAGLSDRISIETIGYSHEGRPIEFLVVTNPENHSRLEDIRTRHVALSNPDSGIQPNDSMPVVTWLNYGVHGAESSGMDAVIPVVYHLAAAKGEAIENTLSQSVILITAIFNPDGHSRRINHVLKFMSDVPVTDPAHAAHDLWIDARTNHYWFDLNRQWLLQTQPEAQAWLSKWHQWKPNVTVDYHEMGSNSTYYFHPGVPNRKNPLIPDRSRQLLKDMAHFHAKTLDRDGTLYFTEEGFDNYYIGKGSTYPHINGSVGILFEAGAARGGAIETPNGVRHYAANIRKHFRTSLSSIEGARSLAPRLLDNQYSFFQEAREQGQKDDIRGWVFTSPDKARLAHFLDLLERHQVQAYALARDVTVDDHSFQAGDAYLVPVAQAQYHMIKGLFDRVRSFKEAIFYDVSGWTLPLAYDLDYAALNKKAWRTDLLGDEAQAQMAWPRAEAPDRASYGYVFSWEDYYAPKALNRLLAAGVHVRGAMEPFSVLTSKGERHFPRGALFVPLAGQDDVDADSLYEHVTSVTRIEGIPVHAVTSGLTPTEGADLGGRSSFQSLSTPHVVLVFDDGLSKYEAGEAWHLLDKRMQIPVTLRAKSDLMGLDWSRYSHMVLPGGRAALNSRSTKRLEQWIKEEGGTLIALRQGATWAQQALLNSGGNAKGKDKAQAPKTSQRTDYADYDVEEAKDVIGGAIFASDLDITHPLGFGYQDRLLPSHRNTTLVLATPQNPYATIARYLETSPILSGYASDKRLAEIAGSPMMVAERLGRGTVILFADDPNFRATFLGTNKLFLNSLFWSKAFRAPRSNGDEEENALAH</sequence>
<name>A0A5A7MRL5_9PROT</name>
<dbReference type="RefSeq" id="WP_150000947.1">
    <property type="nucleotide sequence ID" value="NZ_BKCL01000008.1"/>
</dbReference>
<feature type="chain" id="PRO_5022775994" evidence="1">
    <location>
        <begin position="23"/>
        <end position="875"/>
    </location>
</feature>
<dbReference type="SUPFAM" id="SSF53187">
    <property type="entry name" value="Zn-dependent exopeptidases"/>
    <property type="match status" value="1"/>
</dbReference>
<proteinExistence type="predicted"/>
<dbReference type="Gene3D" id="3.40.630.10">
    <property type="entry name" value="Zn peptidases"/>
    <property type="match status" value="1"/>
</dbReference>
<dbReference type="AlphaFoldDB" id="A0A5A7MRL5"/>
<feature type="signal peptide" evidence="1">
    <location>
        <begin position="1"/>
        <end position="22"/>
    </location>
</feature>
<dbReference type="EMBL" id="BKCL01000008">
    <property type="protein sequence ID" value="GEQ98692.1"/>
    <property type="molecule type" value="Genomic_DNA"/>
</dbReference>
<reference evidence="3 4" key="1">
    <citation type="submission" date="2019-09" db="EMBL/GenBank/DDBJ databases">
        <title>NBRP : Genome information of microbial organism related human and environment.</title>
        <authorList>
            <person name="Hattori M."/>
            <person name="Oshima K."/>
            <person name="Inaba H."/>
            <person name="Suda W."/>
            <person name="Sakamoto M."/>
            <person name="Iino T."/>
            <person name="Kitahara M."/>
            <person name="Oshida Y."/>
            <person name="Iida T."/>
            <person name="Kudo T."/>
            <person name="Itoh T."/>
            <person name="Ohkuma M."/>
        </authorList>
    </citation>
    <scope>NUCLEOTIDE SEQUENCE [LARGE SCALE GENOMIC DNA]</scope>
    <source>
        <strain evidence="3 4">Hi-2</strain>
    </source>
</reference>
<protein>
    <submittedName>
        <fullName evidence="3">Peptidase M14</fullName>
    </submittedName>
</protein>
<feature type="domain" description="Peptidase M14" evidence="2">
    <location>
        <begin position="61"/>
        <end position="232"/>
    </location>
</feature>
<dbReference type="GO" id="GO:0006508">
    <property type="term" value="P:proteolysis"/>
    <property type="evidence" value="ECO:0007669"/>
    <property type="project" value="InterPro"/>
</dbReference>
<dbReference type="GO" id="GO:0004181">
    <property type="term" value="F:metallocarboxypeptidase activity"/>
    <property type="evidence" value="ECO:0007669"/>
    <property type="project" value="InterPro"/>
</dbReference>
<evidence type="ECO:0000313" key="4">
    <source>
        <dbReference type="Proteomes" id="UP000322084"/>
    </source>
</evidence>
<dbReference type="Gene3D" id="3.40.50.880">
    <property type="match status" value="1"/>
</dbReference>
<dbReference type="InterPro" id="IPR000834">
    <property type="entry name" value="Peptidase_M14"/>
</dbReference>
<keyword evidence="1" id="KW-0732">Signal</keyword>
<dbReference type="Proteomes" id="UP000322084">
    <property type="component" value="Unassembled WGS sequence"/>
</dbReference>
<accession>A0A5A7MRL5</accession>
<dbReference type="GO" id="GO:0008270">
    <property type="term" value="F:zinc ion binding"/>
    <property type="evidence" value="ECO:0007669"/>
    <property type="project" value="InterPro"/>
</dbReference>
<evidence type="ECO:0000313" key="3">
    <source>
        <dbReference type="EMBL" id="GEQ98692.1"/>
    </source>
</evidence>
<gene>
    <name evidence="3" type="ORF">JCM17844_23290</name>
</gene>
<comment type="caution">
    <text evidence="3">The sequence shown here is derived from an EMBL/GenBank/DDBJ whole genome shotgun (WGS) entry which is preliminary data.</text>
</comment>
<evidence type="ECO:0000259" key="2">
    <source>
        <dbReference type="Pfam" id="PF00246"/>
    </source>
</evidence>
<dbReference type="SUPFAM" id="SSF52317">
    <property type="entry name" value="Class I glutamine amidotransferase-like"/>
    <property type="match status" value="1"/>
</dbReference>
<organism evidence="3 4">
    <name type="scientific">Iodidimonas gelatinilytica</name>
    <dbReference type="NCBI Taxonomy" id="1236966"/>
    <lineage>
        <taxon>Bacteria</taxon>
        <taxon>Pseudomonadati</taxon>
        <taxon>Pseudomonadota</taxon>
        <taxon>Alphaproteobacteria</taxon>
        <taxon>Iodidimonadales</taxon>
        <taxon>Iodidimonadaceae</taxon>
        <taxon>Iodidimonas</taxon>
    </lineage>
</organism>
<dbReference type="InterPro" id="IPR029062">
    <property type="entry name" value="Class_I_gatase-like"/>
</dbReference>
<evidence type="ECO:0000256" key="1">
    <source>
        <dbReference type="SAM" id="SignalP"/>
    </source>
</evidence>